<dbReference type="EMBL" id="BAABYW010000001">
    <property type="protein sequence ID" value="GAA6410159.1"/>
    <property type="molecule type" value="Genomic_DNA"/>
</dbReference>
<protein>
    <submittedName>
        <fullName evidence="1">Uncharacterized protein</fullName>
    </submittedName>
</protein>
<dbReference type="RefSeq" id="WP_390408376.1">
    <property type="nucleotide sequence ID" value="NZ_BAABYW010000001.1"/>
</dbReference>
<gene>
    <name evidence="1" type="ORF">K040078D81_42760</name>
</gene>
<proteinExistence type="predicted"/>
<evidence type="ECO:0000313" key="2">
    <source>
        <dbReference type="Proteomes" id="UP001600943"/>
    </source>
</evidence>
<comment type="caution">
    <text evidence="1">The sequence shown here is derived from an EMBL/GenBank/DDBJ whole genome shotgun (WGS) entry which is preliminary data.</text>
</comment>
<sequence>MEEVIWTLKGEKADKLECAIRGRGAFRRFKDMVDGMGISQQWYDFQAECYRKLAIQWCREHGLEYAEGSM</sequence>
<name>A0ABQ0BFB6_9FIRM</name>
<keyword evidence="2" id="KW-1185">Reference proteome</keyword>
<dbReference type="Proteomes" id="UP001600943">
    <property type="component" value="Unassembled WGS sequence"/>
</dbReference>
<dbReference type="InterPro" id="IPR005361">
    <property type="entry name" value="UPF0158"/>
</dbReference>
<organism evidence="1 2">
    <name type="scientific">Blautia hominis</name>
    <dbReference type="NCBI Taxonomy" id="2025493"/>
    <lineage>
        <taxon>Bacteria</taxon>
        <taxon>Bacillati</taxon>
        <taxon>Bacillota</taxon>
        <taxon>Clostridia</taxon>
        <taxon>Lachnospirales</taxon>
        <taxon>Lachnospiraceae</taxon>
        <taxon>Blautia</taxon>
    </lineage>
</organism>
<reference evidence="1 2" key="1">
    <citation type="submission" date="2024-04" db="EMBL/GenBank/DDBJ databases">
        <title>Defined microbial consortia suppress multidrug-resistant proinflammatory Enterobacteriaceae via ecological control.</title>
        <authorList>
            <person name="Furuichi M."/>
            <person name="Kawaguchi T."/>
            <person name="Pust M."/>
            <person name="Yasuma K."/>
            <person name="Plichta D."/>
            <person name="Hasegawa N."/>
            <person name="Ohya T."/>
            <person name="Bhattarai S."/>
            <person name="Sasajima S."/>
            <person name="Aoto Y."/>
            <person name="Tuganbaev T."/>
            <person name="Yaginuma M."/>
            <person name="Ueda M."/>
            <person name="Okahashi N."/>
            <person name="Amafuji K."/>
            <person name="Kiridooshi Y."/>
            <person name="Sugita K."/>
            <person name="Strazar M."/>
            <person name="Skelly A."/>
            <person name="Suda W."/>
            <person name="Hattori M."/>
            <person name="Nakamoto N."/>
            <person name="Caballero S."/>
            <person name="Norman J."/>
            <person name="Olle B."/>
            <person name="Tanoue T."/>
            <person name="Arita M."/>
            <person name="Bucci V."/>
            <person name="Atarashi K."/>
            <person name="Xavier R."/>
            <person name="Honda K."/>
        </authorList>
    </citation>
    <scope>NUCLEOTIDE SEQUENCE [LARGE SCALE GENOMIC DNA]</scope>
    <source>
        <strain evidence="2">k04-0078-D8-1</strain>
    </source>
</reference>
<evidence type="ECO:0000313" key="1">
    <source>
        <dbReference type="EMBL" id="GAA6410159.1"/>
    </source>
</evidence>
<accession>A0ABQ0BFB6</accession>
<dbReference type="Pfam" id="PF03682">
    <property type="entry name" value="UPF0158"/>
    <property type="match status" value="1"/>
</dbReference>